<feature type="region of interest" description="Disordered" evidence="1">
    <location>
        <begin position="52"/>
        <end position="116"/>
    </location>
</feature>
<organism evidence="2 3">
    <name type="scientific">Anabarilius grahami</name>
    <name type="common">Kanglang fish</name>
    <name type="synonym">Barilius grahami</name>
    <dbReference type="NCBI Taxonomy" id="495550"/>
    <lineage>
        <taxon>Eukaryota</taxon>
        <taxon>Metazoa</taxon>
        <taxon>Chordata</taxon>
        <taxon>Craniata</taxon>
        <taxon>Vertebrata</taxon>
        <taxon>Euteleostomi</taxon>
        <taxon>Actinopterygii</taxon>
        <taxon>Neopterygii</taxon>
        <taxon>Teleostei</taxon>
        <taxon>Ostariophysi</taxon>
        <taxon>Cypriniformes</taxon>
        <taxon>Xenocyprididae</taxon>
        <taxon>Xenocypridinae</taxon>
        <taxon>Xenocypridinae incertae sedis</taxon>
        <taxon>Anabarilius</taxon>
    </lineage>
</organism>
<reference evidence="2 3" key="1">
    <citation type="submission" date="2018-10" db="EMBL/GenBank/DDBJ databases">
        <title>Genome assembly for a Yunnan-Guizhou Plateau 3E fish, Anabarilius grahami (Regan), and its evolutionary and genetic applications.</title>
        <authorList>
            <person name="Jiang W."/>
        </authorList>
    </citation>
    <scope>NUCLEOTIDE SEQUENCE [LARGE SCALE GENOMIC DNA]</scope>
    <source>
        <strain evidence="2">AG-KIZ</strain>
        <tissue evidence="2">Muscle</tissue>
    </source>
</reference>
<feature type="compositionally biased region" description="Basic and acidic residues" evidence="1">
    <location>
        <begin position="52"/>
        <end position="61"/>
    </location>
</feature>
<keyword evidence="3" id="KW-1185">Reference proteome</keyword>
<sequence>MHVAQQADTKPGPLRASDLREAVDVKMLEIEDYVRTVVETLEKEVKDCLLRRDKQSEEKLEQGSPAILGVTPAPITSPEGLHCAPVTPALNLSTAQPNSTSSGNDNGNQNLTPEPSIPVYHFPKRNFWRPRLMTPPFFN</sequence>
<dbReference type="AlphaFoldDB" id="A0A3N0YS29"/>
<evidence type="ECO:0000313" key="2">
    <source>
        <dbReference type="EMBL" id="ROL48995.1"/>
    </source>
</evidence>
<dbReference type="EMBL" id="RJVU01027559">
    <property type="protein sequence ID" value="ROL48995.1"/>
    <property type="molecule type" value="Genomic_DNA"/>
</dbReference>
<feature type="compositionally biased region" description="Polar residues" evidence="1">
    <location>
        <begin position="90"/>
        <end position="113"/>
    </location>
</feature>
<dbReference type="Proteomes" id="UP000281406">
    <property type="component" value="Unassembled WGS sequence"/>
</dbReference>
<accession>A0A3N0YS29</accession>
<evidence type="ECO:0000313" key="3">
    <source>
        <dbReference type="Proteomes" id="UP000281406"/>
    </source>
</evidence>
<comment type="caution">
    <text evidence="2">The sequence shown here is derived from an EMBL/GenBank/DDBJ whole genome shotgun (WGS) entry which is preliminary data.</text>
</comment>
<gene>
    <name evidence="2" type="ORF">DPX16_16610</name>
</gene>
<evidence type="ECO:0000256" key="1">
    <source>
        <dbReference type="SAM" id="MobiDB-lite"/>
    </source>
</evidence>
<name>A0A3N0YS29_ANAGA</name>
<proteinExistence type="predicted"/>
<protein>
    <submittedName>
        <fullName evidence="2">Uncharacterized protein</fullName>
    </submittedName>
</protein>